<evidence type="ECO:0000259" key="2">
    <source>
        <dbReference type="PROSITE" id="PS50983"/>
    </source>
</evidence>
<dbReference type="EMBL" id="FNCS01000006">
    <property type="protein sequence ID" value="SDG71687.1"/>
    <property type="molecule type" value="Genomic_DNA"/>
</dbReference>
<dbReference type="PANTHER" id="PTHR30535:SF7">
    <property type="entry name" value="IRON(III) DICITRATE-BINDING PROTEIN"/>
    <property type="match status" value="1"/>
</dbReference>
<evidence type="ECO:0000313" key="4">
    <source>
        <dbReference type="Proteomes" id="UP000199495"/>
    </source>
</evidence>
<dbReference type="AlphaFoldDB" id="A0A1G7WI26"/>
<dbReference type="Proteomes" id="UP000199495">
    <property type="component" value="Unassembled WGS sequence"/>
</dbReference>
<dbReference type="PANTHER" id="PTHR30535">
    <property type="entry name" value="VITAMIN B12-BINDING PROTEIN"/>
    <property type="match status" value="1"/>
</dbReference>
<dbReference type="InterPro" id="IPR050902">
    <property type="entry name" value="ABC_Transporter_SBP"/>
</dbReference>
<dbReference type="SUPFAM" id="SSF53807">
    <property type="entry name" value="Helical backbone' metal receptor"/>
    <property type="match status" value="1"/>
</dbReference>
<dbReference type="InterPro" id="IPR002491">
    <property type="entry name" value="ABC_transptr_periplasmic_BD"/>
</dbReference>
<feature type="chain" id="PRO_5011626508" evidence="1">
    <location>
        <begin position="22"/>
        <end position="311"/>
    </location>
</feature>
<feature type="domain" description="Fe/B12 periplasmic-binding" evidence="2">
    <location>
        <begin position="39"/>
        <end position="311"/>
    </location>
</feature>
<reference evidence="3 4" key="1">
    <citation type="submission" date="2016-10" db="EMBL/GenBank/DDBJ databases">
        <authorList>
            <person name="de Groot N.N."/>
        </authorList>
    </citation>
    <scope>NUCLEOTIDE SEQUENCE [LARGE SCALE GENOMIC DNA]</scope>
    <source>
        <strain evidence="3 4">CGMCC 1.10267</strain>
    </source>
</reference>
<evidence type="ECO:0000313" key="3">
    <source>
        <dbReference type="EMBL" id="SDG71687.1"/>
    </source>
</evidence>
<feature type="signal peptide" evidence="1">
    <location>
        <begin position="1"/>
        <end position="21"/>
    </location>
</feature>
<proteinExistence type="predicted"/>
<keyword evidence="4" id="KW-1185">Reference proteome</keyword>
<dbReference type="RefSeq" id="WP_090596685.1">
    <property type="nucleotide sequence ID" value="NZ_FNCS01000006.1"/>
</dbReference>
<dbReference type="STRING" id="440168.SAMN04487974_106183"/>
<dbReference type="OrthoDB" id="9797850at2"/>
<dbReference type="Pfam" id="PF01497">
    <property type="entry name" value="Peripla_BP_2"/>
    <property type="match status" value="1"/>
</dbReference>
<accession>A0A1G7WI26</accession>
<organism evidence="3 4">
    <name type="scientific">Pelagibacterium luteolum</name>
    <dbReference type="NCBI Taxonomy" id="440168"/>
    <lineage>
        <taxon>Bacteria</taxon>
        <taxon>Pseudomonadati</taxon>
        <taxon>Pseudomonadota</taxon>
        <taxon>Alphaproteobacteria</taxon>
        <taxon>Hyphomicrobiales</taxon>
        <taxon>Devosiaceae</taxon>
        <taxon>Pelagibacterium</taxon>
    </lineage>
</organism>
<dbReference type="PROSITE" id="PS50983">
    <property type="entry name" value="FE_B12_PBP"/>
    <property type="match status" value="1"/>
</dbReference>
<sequence length="311" mass="33947">MTSLRLPLALAVTLFAAPAFAQSIESCATTFEYDAPPTRAISLYQQATEIMLALGLEDRLIATAFLEDEIPQQWRAQYDAIDQHYDELPAREVVLAQNPDFLISGFDSAYRDTNLGAETEWHAIGVGTYLVDSECRIKYPGDTPIPVETIFVDIERIGALFGVEDRAAELSSELRTRLDAALESSPGEGLTAFLYDSGTDSPYSAGCCGSPALLMQSVGLTNIAEDVEGRWANLAWEAVVTADPDVIVINDAGWSTADEKIAYMEADPVLSQLRAVQEQRYVIIPFSETLLGVRFIDGIERLATGLEALPL</sequence>
<protein>
    <submittedName>
        <fullName evidence="3">Iron complex transport system substrate-binding protein</fullName>
    </submittedName>
</protein>
<evidence type="ECO:0000256" key="1">
    <source>
        <dbReference type="SAM" id="SignalP"/>
    </source>
</evidence>
<dbReference type="Gene3D" id="3.40.50.1980">
    <property type="entry name" value="Nitrogenase molybdenum iron protein domain"/>
    <property type="match status" value="2"/>
</dbReference>
<name>A0A1G7WI26_9HYPH</name>
<keyword evidence="1" id="KW-0732">Signal</keyword>
<gene>
    <name evidence="3" type="ORF">SAMN04487974_106183</name>
</gene>